<name>A0ACB8EIS6_9SAUR</name>
<evidence type="ECO:0000313" key="1">
    <source>
        <dbReference type="EMBL" id="KAH7992407.1"/>
    </source>
</evidence>
<evidence type="ECO:0000313" key="2">
    <source>
        <dbReference type="Proteomes" id="UP000827872"/>
    </source>
</evidence>
<dbReference type="EMBL" id="CM037616">
    <property type="protein sequence ID" value="KAH7992407.1"/>
    <property type="molecule type" value="Genomic_DNA"/>
</dbReference>
<proteinExistence type="predicted"/>
<organism evidence="1 2">
    <name type="scientific">Sphaerodactylus townsendi</name>
    <dbReference type="NCBI Taxonomy" id="933632"/>
    <lineage>
        <taxon>Eukaryota</taxon>
        <taxon>Metazoa</taxon>
        <taxon>Chordata</taxon>
        <taxon>Craniata</taxon>
        <taxon>Vertebrata</taxon>
        <taxon>Euteleostomi</taxon>
        <taxon>Lepidosauria</taxon>
        <taxon>Squamata</taxon>
        <taxon>Bifurcata</taxon>
        <taxon>Gekkota</taxon>
        <taxon>Sphaerodactylidae</taxon>
        <taxon>Sphaerodactylus</taxon>
    </lineage>
</organism>
<protein>
    <submittedName>
        <fullName evidence="1">Uncharacterized protein</fullName>
    </submittedName>
</protein>
<gene>
    <name evidence="1" type="ORF">K3G42_022607</name>
</gene>
<keyword evidence="2" id="KW-1185">Reference proteome</keyword>
<comment type="caution">
    <text evidence="1">The sequence shown here is derived from an EMBL/GenBank/DDBJ whole genome shotgun (WGS) entry which is preliminary data.</text>
</comment>
<dbReference type="Proteomes" id="UP000827872">
    <property type="component" value="Linkage Group LG03"/>
</dbReference>
<accession>A0ACB8EIS6</accession>
<sequence>MAPKTGGASLQVHVPRTVVEKLTPPTRKRGSGAYYAADPEVASGSTSQVLPSATESRPEELESLFVQHNIKCQAGQVSALSGHISQWHPDSLNTFKIPSGASCQGRGLSGSGGWKRRPACNILRFAPSAASTLHMNITDGGSPPPRLQRRGRISRRGASSAEGSVLGDGVGKAEFVLETGNSRVSLVQFQRPDLLRPASPAFKPFLAVA</sequence>
<reference evidence="1" key="1">
    <citation type="submission" date="2021-08" db="EMBL/GenBank/DDBJ databases">
        <title>The first chromosome-level gecko genome reveals the dynamic sex chromosomes of Neotropical dwarf geckos (Sphaerodactylidae: Sphaerodactylus).</title>
        <authorList>
            <person name="Pinto B.J."/>
            <person name="Keating S.E."/>
            <person name="Gamble T."/>
        </authorList>
    </citation>
    <scope>NUCLEOTIDE SEQUENCE</scope>
    <source>
        <strain evidence="1">TG3544</strain>
    </source>
</reference>